<dbReference type="Pfam" id="PF00652">
    <property type="entry name" value="Ricin_B_lectin"/>
    <property type="match status" value="1"/>
</dbReference>
<dbReference type="PROSITE" id="PS50231">
    <property type="entry name" value="RICIN_B_LECTIN"/>
    <property type="match status" value="1"/>
</dbReference>
<evidence type="ECO:0000256" key="1">
    <source>
        <dbReference type="ARBA" id="ARBA00001936"/>
    </source>
</evidence>
<keyword evidence="15" id="KW-0328">Glycosyltransferase</keyword>
<keyword evidence="10 15" id="KW-0333">Golgi apparatus</keyword>
<comment type="cofactor">
    <cofactor evidence="1 15">
        <name>Mn(2+)</name>
        <dbReference type="ChEBI" id="CHEBI:29035"/>
    </cofactor>
</comment>
<dbReference type="SUPFAM" id="SSF50370">
    <property type="entry name" value="Ricin B-like lectins"/>
    <property type="match status" value="1"/>
</dbReference>
<evidence type="ECO:0000256" key="6">
    <source>
        <dbReference type="ARBA" id="ARBA00022692"/>
    </source>
</evidence>
<evidence type="ECO:0000256" key="10">
    <source>
        <dbReference type="ARBA" id="ARBA00023034"/>
    </source>
</evidence>
<evidence type="ECO:0000259" key="16">
    <source>
        <dbReference type="SMART" id="SM00458"/>
    </source>
</evidence>
<reference evidence="17 18" key="1">
    <citation type="submission" date="2024-02" db="EMBL/GenBank/DDBJ databases">
        <authorList>
            <person name="Daric V."/>
            <person name="Darras S."/>
        </authorList>
    </citation>
    <scope>NUCLEOTIDE SEQUENCE [LARGE SCALE GENOMIC DNA]</scope>
</reference>
<keyword evidence="8" id="KW-0735">Signal-anchor</keyword>
<dbReference type="InterPro" id="IPR045885">
    <property type="entry name" value="GalNAc-T"/>
</dbReference>
<proteinExistence type="inferred from homology"/>
<dbReference type="CDD" id="cd02510">
    <property type="entry name" value="pp-GalNAc-T"/>
    <property type="match status" value="1"/>
</dbReference>
<evidence type="ECO:0000256" key="3">
    <source>
        <dbReference type="ARBA" id="ARBA00004922"/>
    </source>
</evidence>
<accession>A0ABP0FWV7</accession>
<dbReference type="InterPro" id="IPR029044">
    <property type="entry name" value="Nucleotide-diphossugar_trans"/>
</dbReference>
<comment type="caution">
    <text evidence="17">The sequence shown here is derived from an EMBL/GenBank/DDBJ whole genome shotgun (WGS) entry which is preliminary data.</text>
</comment>
<dbReference type="InterPro" id="IPR035992">
    <property type="entry name" value="Ricin_B-like_lectins"/>
</dbReference>
<sequence>MRFKFRRSAVALLTVGCMVFLLYVLGRDHEHFTDNNIRQRRADKDSTKDVISKNDFEEKVKQINIARNKVIKKDWHDYKAIEADRLRNGPGEQGAPVALLRGEETKTAVIANGFNILVSNRVSLNRSLSDIRHPNCLKRKYLADLPTASIIIPFHNEGWSTLFRTLHSIINRSPPALLHEIILVDDCSTQGHLKQKLDAELLKYPKVKLLRLPQREGLIRARLAGVNAATGDVIVILDSHIEATHNWLPPLLEPIAFDRKVLTCPMIDIIKNDKFNYLTQPGDAMRGAFDWELYYKRIPIPPDKQLEDPSDPFEDPVMAGGLFAIDRLYFKEIGQYDAGLEIWGGEQYELSFKAWMCGGKILDAPCSRVGHIYREFMPYSLPKGTNINKNFKRVAEVWMDEYKEYFYNKRPHVRHIDPGDLSKQKKLREDLQCKSFDWFMNEIAPDILKHYPPIVPSPAAWGTLYNEGSGLCLDSMYRRQGETVTASQCKPGNLAEQEFLLTYKEDIRPGTSMESVRKVCIDGQGLNKPIVLWECHGQYGNQLWKYLVDKRQLYHGYTGLCATAHEEGVTVNLLPCDNLNKYQRWTWKNTDVQLLLKFNRNPNSPA</sequence>
<keyword evidence="7 15" id="KW-0430">Lectin</keyword>
<evidence type="ECO:0000256" key="4">
    <source>
        <dbReference type="ARBA" id="ARBA00005680"/>
    </source>
</evidence>
<dbReference type="Proteomes" id="UP001642483">
    <property type="component" value="Unassembled WGS sequence"/>
</dbReference>
<keyword evidence="11" id="KW-0472">Membrane</keyword>
<dbReference type="PANTHER" id="PTHR11675:SF134">
    <property type="entry name" value="N-ACETYLGALACTOSAMINYLTRANSFERASE 4-RELATED"/>
    <property type="match status" value="1"/>
</dbReference>
<evidence type="ECO:0000256" key="12">
    <source>
        <dbReference type="ARBA" id="ARBA00023157"/>
    </source>
</evidence>
<keyword evidence="14 15" id="KW-0464">Manganese</keyword>
<keyword evidence="13" id="KW-0325">Glycoprotein</keyword>
<dbReference type="PANTHER" id="PTHR11675">
    <property type="entry name" value="N-ACETYLGALACTOSAMINYLTRANSFERASE"/>
    <property type="match status" value="1"/>
</dbReference>
<dbReference type="SUPFAM" id="SSF53448">
    <property type="entry name" value="Nucleotide-diphospho-sugar transferases"/>
    <property type="match status" value="1"/>
</dbReference>
<protein>
    <recommendedName>
        <fullName evidence="5 15">Polypeptide N-acetylgalactosaminyltransferase</fullName>
        <ecNumber evidence="15">2.4.1.-</ecNumber>
    </recommendedName>
    <alternativeName>
        <fullName evidence="15">Protein-UDP acetylgalactosaminyltransferase</fullName>
    </alternativeName>
</protein>
<name>A0ABP0FWV7_CLALP</name>
<dbReference type="Pfam" id="PF00535">
    <property type="entry name" value="Glycos_transf_2"/>
    <property type="match status" value="1"/>
</dbReference>
<keyword evidence="6" id="KW-0812">Transmembrane</keyword>
<evidence type="ECO:0000313" key="18">
    <source>
        <dbReference type="Proteomes" id="UP001642483"/>
    </source>
</evidence>
<evidence type="ECO:0000256" key="9">
    <source>
        <dbReference type="ARBA" id="ARBA00022989"/>
    </source>
</evidence>
<comment type="pathway">
    <text evidence="3 15">Protein modification; protein glycosylation.</text>
</comment>
<keyword evidence="9" id="KW-1133">Transmembrane helix</keyword>
<evidence type="ECO:0000256" key="7">
    <source>
        <dbReference type="ARBA" id="ARBA00022734"/>
    </source>
</evidence>
<feature type="domain" description="Ricin B lectin" evidence="16">
    <location>
        <begin position="461"/>
        <end position="588"/>
    </location>
</feature>
<dbReference type="EMBL" id="CAWYQH010000097">
    <property type="protein sequence ID" value="CAK8684080.1"/>
    <property type="molecule type" value="Genomic_DNA"/>
</dbReference>
<keyword evidence="18" id="KW-1185">Reference proteome</keyword>
<comment type="similarity">
    <text evidence="4 15">Belongs to the glycosyltransferase 2 family. GalNAc-T subfamily.</text>
</comment>
<dbReference type="SMART" id="SM00458">
    <property type="entry name" value="RICIN"/>
    <property type="match status" value="1"/>
</dbReference>
<gene>
    <name evidence="17" type="ORF">CVLEPA_LOCUS15080</name>
</gene>
<dbReference type="InterPro" id="IPR000772">
    <property type="entry name" value="Ricin_B_lectin"/>
</dbReference>
<evidence type="ECO:0000256" key="2">
    <source>
        <dbReference type="ARBA" id="ARBA00004323"/>
    </source>
</evidence>
<organism evidence="17 18">
    <name type="scientific">Clavelina lepadiformis</name>
    <name type="common">Light-bulb sea squirt</name>
    <name type="synonym">Ascidia lepadiformis</name>
    <dbReference type="NCBI Taxonomy" id="159417"/>
    <lineage>
        <taxon>Eukaryota</taxon>
        <taxon>Metazoa</taxon>
        <taxon>Chordata</taxon>
        <taxon>Tunicata</taxon>
        <taxon>Ascidiacea</taxon>
        <taxon>Aplousobranchia</taxon>
        <taxon>Clavelinidae</taxon>
        <taxon>Clavelina</taxon>
    </lineage>
</organism>
<evidence type="ECO:0000313" key="17">
    <source>
        <dbReference type="EMBL" id="CAK8684080.1"/>
    </source>
</evidence>
<evidence type="ECO:0000256" key="14">
    <source>
        <dbReference type="ARBA" id="ARBA00023211"/>
    </source>
</evidence>
<evidence type="ECO:0000256" key="13">
    <source>
        <dbReference type="ARBA" id="ARBA00023180"/>
    </source>
</evidence>
<keyword evidence="12 15" id="KW-1015">Disulfide bond</keyword>
<keyword evidence="15" id="KW-0808">Transferase</keyword>
<dbReference type="InterPro" id="IPR001173">
    <property type="entry name" value="Glyco_trans_2-like"/>
</dbReference>
<dbReference type="EC" id="2.4.1.-" evidence="15"/>
<dbReference type="Gene3D" id="3.90.550.10">
    <property type="entry name" value="Spore Coat Polysaccharide Biosynthesis Protein SpsA, Chain A"/>
    <property type="match status" value="1"/>
</dbReference>
<evidence type="ECO:0000256" key="5">
    <source>
        <dbReference type="ARBA" id="ARBA00012644"/>
    </source>
</evidence>
<evidence type="ECO:0000256" key="8">
    <source>
        <dbReference type="ARBA" id="ARBA00022968"/>
    </source>
</evidence>
<evidence type="ECO:0000256" key="11">
    <source>
        <dbReference type="ARBA" id="ARBA00023136"/>
    </source>
</evidence>
<dbReference type="Gene3D" id="2.80.10.50">
    <property type="match status" value="1"/>
</dbReference>
<evidence type="ECO:0000256" key="15">
    <source>
        <dbReference type="RuleBase" id="RU361242"/>
    </source>
</evidence>
<comment type="subcellular location">
    <subcellularLocation>
        <location evidence="2 15">Golgi apparatus membrane</location>
        <topology evidence="2 15">Single-pass type II membrane protein</topology>
    </subcellularLocation>
</comment>